<keyword evidence="2" id="KW-0812">Transmembrane</keyword>
<evidence type="ECO:0000256" key="1">
    <source>
        <dbReference type="SAM" id="MobiDB-lite"/>
    </source>
</evidence>
<evidence type="ECO:0008006" key="5">
    <source>
        <dbReference type="Google" id="ProtNLM"/>
    </source>
</evidence>
<feature type="transmembrane region" description="Helical" evidence="2">
    <location>
        <begin position="242"/>
        <end position="262"/>
    </location>
</feature>
<feature type="transmembrane region" description="Helical" evidence="2">
    <location>
        <begin position="274"/>
        <end position="292"/>
    </location>
</feature>
<feature type="compositionally biased region" description="Basic and acidic residues" evidence="1">
    <location>
        <begin position="72"/>
        <end position="86"/>
    </location>
</feature>
<keyword evidence="2" id="KW-1133">Transmembrane helix</keyword>
<sequence length="295" mass="31657">MTESHDSADTRPISVAELLAKNGTIGAPVPNRRRHRRGNSDAVTVAELTGEIPIIDEDIEPEPRWPQSASPRPREPRPQSRERRPEPGPYPLPSRNNVRVDAQDQPADRSGAEGMNPDPLEGYAGMSVDVMDADVRDVELASEDSAYVRSYLGSSAGQSRGKGAVSDVESPPDAIYRDAADIVDEQDYPDDLAGEFHDQIGDSQPWSRVEALRVGGTVVLQSILAVGFGAGLFIAFDQLWRWNNIVALALSVLVILGLVVGVRVVRKTEDIGSTLIAVAVGALVTLGPLALLQSG</sequence>
<evidence type="ECO:0000256" key="2">
    <source>
        <dbReference type="SAM" id="Phobius"/>
    </source>
</evidence>
<evidence type="ECO:0000313" key="4">
    <source>
        <dbReference type="Proteomes" id="UP001056610"/>
    </source>
</evidence>
<reference evidence="3" key="1">
    <citation type="submission" date="2022-05" db="EMBL/GenBank/DDBJ databases">
        <title>A methanotrophic Mycobacterium dominates a cave microbial ecosystem.</title>
        <authorList>
            <person name="Van Spanning R.J.M."/>
            <person name="Guan Q."/>
            <person name="Melkonian C."/>
            <person name="Gallant J."/>
            <person name="Polerecky L."/>
            <person name="Flot J.-F."/>
            <person name="Brandt B.W."/>
            <person name="Braster M."/>
            <person name="Iturbe Espinoza P."/>
            <person name="Aerts J."/>
            <person name="Meima-Franke M."/>
            <person name="Piersma S.R."/>
            <person name="Bunduc C."/>
            <person name="Ummels R."/>
            <person name="Pain A."/>
            <person name="Fleming E.J."/>
            <person name="van der Wel N."/>
            <person name="Gherman V.D."/>
            <person name="Sarbu S.M."/>
            <person name="Bodelier P.L.E."/>
            <person name="Bitter W."/>
        </authorList>
    </citation>
    <scope>NUCLEOTIDE SEQUENCE</scope>
    <source>
        <strain evidence="3">Sulfur Cave</strain>
    </source>
</reference>
<accession>A0ABY4QMA3</accession>
<proteinExistence type="predicted"/>
<name>A0ABY4QMA3_9MYCO</name>
<keyword evidence="4" id="KW-1185">Reference proteome</keyword>
<feature type="transmembrane region" description="Helical" evidence="2">
    <location>
        <begin position="214"/>
        <end position="236"/>
    </location>
</feature>
<feature type="region of interest" description="Disordered" evidence="1">
    <location>
        <begin position="1"/>
        <end position="124"/>
    </location>
</feature>
<protein>
    <recommendedName>
        <fullName evidence="5">Transmembrane protein</fullName>
    </recommendedName>
</protein>
<dbReference type="Proteomes" id="UP001056610">
    <property type="component" value="Chromosome"/>
</dbReference>
<dbReference type="EMBL" id="CP097320">
    <property type="protein sequence ID" value="UQX11999.1"/>
    <property type="molecule type" value="Genomic_DNA"/>
</dbReference>
<keyword evidence="2" id="KW-0472">Membrane</keyword>
<organism evidence="3 4">
    <name type="scientific">Candidatus Mycobacterium methanotrophicum</name>
    <dbReference type="NCBI Taxonomy" id="2943498"/>
    <lineage>
        <taxon>Bacteria</taxon>
        <taxon>Bacillati</taxon>
        <taxon>Actinomycetota</taxon>
        <taxon>Actinomycetes</taxon>
        <taxon>Mycobacteriales</taxon>
        <taxon>Mycobacteriaceae</taxon>
        <taxon>Mycobacterium</taxon>
    </lineage>
</organism>
<evidence type="ECO:0000313" key="3">
    <source>
        <dbReference type="EMBL" id="UQX11999.1"/>
    </source>
</evidence>
<dbReference type="RefSeq" id="WP_219065689.1">
    <property type="nucleotide sequence ID" value="NZ_CAJUXY010000002.1"/>
</dbReference>
<gene>
    <name evidence="3" type="ORF">M5I08_06505</name>
</gene>